<dbReference type="RefSeq" id="WP_208340434.1">
    <property type="nucleotide sequence ID" value="NZ_CAWQFN010000657.1"/>
</dbReference>
<dbReference type="Proteomes" id="UP000667802">
    <property type="component" value="Unassembled WGS sequence"/>
</dbReference>
<dbReference type="EMBL" id="JAALHA020000004">
    <property type="protein sequence ID" value="MDR9895226.1"/>
    <property type="molecule type" value="Genomic_DNA"/>
</dbReference>
<comment type="caution">
    <text evidence="1">The sequence shown here is derived from an EMBL/GenBank/DDBJ whole genome shotgun (WGS) entry which is preliminary data.</text>
</comment>
<evidence type="ECO:0000313" key="2">
    <source>
        <dbReference type="Proteomes" id="UP000667802"/>
    </source>
</evidence>
<protein>
    <recommendedName>
        <fullName evidence="3">Transposase</fullName>
    </recommendedName>
</protein>
<proteinExistence type="predicted"/>
<name>A0AAP5I5K7_9CYAN</name>
<gene>
    <name evidence="1" type="ORF">G7B40_011700</name>
</gene>
<keyword evidence="2" id="KW-1185">Reference proteome</keyword>
<reference evidence="2" key="1">
    <citation type="journal article" date="2021" name="Science">
        <title>Hunting the eagle killer: A cyanobacterial neurotoxin causes vacuolar myelinopathy.</title>
        <authorList>
            <person name="Breinlinger S."/>
            <person name="Phillips T.J."/>
            <person name="Haram B.N."/>
            <person name="Mares J."/>
            <person name="Martinez Yerena J.A."/>
            <person name="Hrouzek P."/>
            <person name="Sobotka R."/>
            <person name="Henderson W.M."/>
            <person name="Schmieder P."/>
            <person name="Williams S.M."/>
            <person name="Lauderdale J.D."/>
            <person name="Wilde H.D."/>
            <person name="Gerrin W."/>
            <person name="Kust A."/>
            <person name="Washington J.W."/>
            <person name="Wagner C."/>
            <person name="Geier B."/>
            <person name="Liebeke M."/>
            <person name="Enke H."/>
            <person name="Niedermeyer T.H.J."/>
            <person name="Wilde S.B."/>
        </authorList>
    </citation>
    <scope>NUCLEOTIDE SEQUENCE [LARGE SCALE GENOMIC DNA]</scope>
    <source>
        <strain evidence="2">Thurmond2011</strain>
    </source>
</reference>
<evidence type="ECO:0000313" key="1">
    <source>
        <dbReference type="EMBL" id="MDR9895226.1"/>
    </source>
</evidence>
<organism evidence="1 2">
    <name type="scientific">Aetokthonos hydrillicola Thurmond2011</name>
    <dbReference type="NCBI Taxonomy" id="2712845"/>
    <lineage>
        <taxon>Bacteria</taxon>
        <taxon>Bacillati</taxon>
        <taxon>Cyanobacteriota</taxon>
        <taxon>Cyanophyceae</taxon>
        <taxon>Nostocales</taxon>
        <taxon>Hapalosiphonaceae</taxon>
        <taxon>Aetokthonos</taxon>
    </lineage>
</organism>
<evidence type="ECO:0008006" key="3">
    <source>
        <dbReference type="Google" id="ProtNLM"/>
    </source>
</evidence>
<dbReference type="AlphaFoldDB" id="A0AAP5I5K7"/>
<accession>A0AAP5I5K7</accession>
<sequence>MSRNNQLRVLGLDIAKMSVVGCLLTEQPCKKRFLTPTYVVHTYQANPNKKKNTNVGADSDEHKVLGMSDLLALKPTVAVLEPTGLNYSKLWIHHLQLAGVEVLLVGHDKLRRYRNTEDKVLSETPTKS</sequence>